<evidence type="ECO:0000256" key="5">
    <source>
        <dbReference type="ARBA" id="ARBA00023002"/>
    </source>
</evidence>
<feature type="domain" description="Extradiol ring-cleavage dioxygenase class III enzyme subunit B" evidence="6">
    <location>
        <begin position="35"/>
        <end position="254"/>
    </location>
</feature>
<dbReference type="GO" id="GO:0008270">
    <property type="term" value="F:zinc ion binding"/>
    <property type="evidence" value="ECO:0007669"/>
    <property type="project" value="InterPro"/>
</dbReference>
<dbReference type="Proteomes" id="UP000236959">
    <property type="component" value="Unassembled WGS sequence"/>
</dbReference>
<protein>
    <submittedName>
        <fullName evidence="7">4,5-DOPA dioxygenase extradiol</fullName>
    </submittedName>
</protein>
<comment type="cofactor">
    <cofactor evidence="1">
        <name>Zn(2+)</name>
        <dbReference type="ChEBI" id="CHEBI:29105"/>
    </cofactor>
</comment>
<evidence type="ECO:0000256" key="4">
    <source>
        <dbReference type="ARBA" id="ARBA00022833"/>
    </source>
</evidence>
<dbReference type="PIRSF" id="PIRSF006157">
    <property type="entry name" value="Doxgns_DODA"/>
    <property type="match status" value="1"/>
</dbReference>
<dbReference type="InterPro" id="IPR004183">
    <property type="entry name" value="Xdiol_dOase_suB"/>
</dbReference>
<evidence type="ECO:0000256" key="1">
    <source>
        <dbReference type="ARBA" id="ARBA00001947"/>
    </source>
</evidence>
<dbReference type="SUPFAM" id="SSF53213">
    <property type="entry name" value="LigB-like"/>
    <property type="match status" value="1"/>
</dbReference>
<reference evidence="7 8" key="1">
    <citation type="submission" date="2018-01" db="EMBL/GenBank/DDBJ databases">
        <title>Genomic Encyclopedia of Archaeal and Bacterial Type Strains, Phase II (KMG-II): from individual species to whole genera.</title>
        <authorList>
            <person name="Goeker M."/>
        </authorList>
    </citation>
    <scope>NUCLEOTIDE SEQUENCE [LARGE SCALE GENOMIC DNA]</scope>
    <source>
        <strain evidence="7 8">DSM 17023</strain>
    </source>
</reference>
<organism evidence="7 8">
    <name type="scientific">Roseibium marinum</name>
    <dbReference type="NCBI Taxonomy" id="281252"/>
    <lineage>
        <taxon>Bacteria</taxon>
        <taxon>Pseudomonadati</taxon>
        <taxon>Pseudomonadota</taxon>
        <taxon>Alphaproteobacteria</taxon>
        <taxon>Hyphomicrobiales</taxon>
        <taxon>Stappiaceae</taxon>
        <taxon>Roseibium</taxon>
    </lineage>
</organism>
<dbReference type="PANTHER" id="PTHR30096">
    <property type="entry name" value="4,5-DOPA DIOXYGENASE EXTRADIOL-LIKE PROTEIN"/>
    <property type="match status" value="1"/>
</dbReference>
<name>A0A2S3UZ69_9HYPH</name>
<keyword evidence="8" id="KW-1185">Reference proteome</keyword>
<dbReference type="PANTHER" id="PTHR30096:SF0">
    <property type="entry name" value="4,5-DOPA DIOXYGENASE EXTRADIOL-LIKE PROTEIN"/>
    <property type="match status" value="1"/>
</dbReference>
<sequence length="264" mass="28143">MTDMQSGGGAVFFAHGAPTLALEDTAASRFLKSFAAGRPPPKAILILSPHWETDGLKLSAPGPLRTYHDFRGFPRALYEISYPAVAGEAQVGEVAHLLKAGGHDFEPDNSWGLDHGAWVPLSLAYPAADIPVSALSLPRDSIPSTLFALGQSLAPLKDQGVLIVGSGSTTHNLGEIQPHGSAVPDWATKFDGWLDEGLQSGSIDSISDFDSGPDFRRNHPTEEHLLPLFFAFGAGGPDAKPDLLHRSYEYGTISMSYFDFGSSV</sequence>
<keyword evidence="3" id="KW-0479">Metal-binding</keyword>
<comment type="similarity">
    <text evidence="2">Belongs to the DODA-type extradiol aromatic ring-opening dioxygenase family.</text>
</comment>
<keyword evidence="5" id="KW-0560">Oxidoreductase</keyword>
<evidence type="ECO:0000313" key="7">
    <source>
        <dbReference type="EMBL" id="POF32994.1"/>
    </source>
</evidence>
<evidence type="ECO:0000256" key="2">
    <source>
        <dbReference type="ARBA" id="ARBA00007581"/>
    </source>
</evidence>
<dbReference type="GO" id="GO:0016702">
    <property type="term" value="F:oxidoreductase activity, acting on single donors with incorporation of molecular oxygen, incorporation of two atoms of oxygen"/>
    <property type="evidence" value="ECO:0007669"/>
    <property type="project" value="UniProtKB-ARBA"/>
</dbReference>
<evidence type="ECO:0000313" key="8">
    <source>
        <dbReference type="Proteomes" id="UP000236959"/>
    </source>
</evidence>
<comment type="caution">
    <text evidence="7">The sequence shown here is derived from an EMBL/GenBank/DDBJ whole genome shotgun (WGS) entry which is preliminary data.</text>
</comment>
<keyword evidence="7" id="KW-0223">Dioxygenase</keyword>
<keyword evidence="4" id="KW-0862">Zinc</keyword>
<dbReference type="CDD" id="cd07363">
    <property type="entry name" value="45_DOPA_Dioxygenase"/>
    <property type="match status" value="1"/>
</dbReference>
<accession>A0A2S3UZ69</accession>
<dbReference type="Pfam" id="PF02900">
    <property type="entry name" value="LigB"/>
    <property type="match status" value="1"/>
</dbReference>
<gene>
    <name evidence="7" type="ORF">CLV41_102400</name>
</gene>
<proteinExistence type="inferred from homology"/>
<dbReference type="AlphaFoldDB" id="A0A2S3UZ69"/>
<dbReference type="InterPro" id="IPR014436">
    <property type="entry name" value="Extradiol_dOase_DODA"/>
</dbReference>
<dbReference type="Gene3D" id="3.40.830.10">
    <property type="entry name" value="LigB-like"/>
    <property type="match status" value="1"/>
</dbReference>
<dbReference type="GO" id="GO:0008198">
    <property type="term" value="F:ferrous iron binding"/>
    <property type="evidence" value="ECO:0007669"/>
    <property type="project" value="InterPro"/>
</dbReference>
<evidence type="ECO:0000259" key="6">
    <source>
        <dbReference type="Pfam" id="PF02900"/>
    </source>
</evidence>
<dbReference type="EMBL" id="PPCN01000002">
    <property type="protein sequence ID" value="POF32994.1"/>
    <property type="molecule type" value="Genomic_DNA"/>
</dbReference>
<evidence type="ECO:0000256" key="3">
    <source>
        <dbReference type="ARBA" id="ARBA00022723"/>
    </source>
</evidence>